<proteinExistence type="predicted"/>
<gene>
    <name evidence="1" type="ORF">SAMN04490355_1003120</name>
</gene>
<evidence type="ECO:0000313" key="2">
    <source>
        <dbReference type="Proteomes" id="UP000199520"/>
    </source>
</evidence>
<dbReference type="SUPFAM" id="SSF53335">
    <property type="entry name" value="S-adenosyl-L-methionine-dependent methyltransferases"/>
    <property type="match status" value="1"/>
</dbReference>
<dbReference type="PANTHER" id="PTHR36112">
    <property type="entry name" value="RIBOSOMAL RNA SMALL SUBUNIT METHYLTRANSFERASE J"/>
    <property type="match status" value="1"/>
</dbReference>
<dbReference type="InterPro" id="IPR029063">
    <property type="entry name" value="SAM-dependent_MTases_sf"/>
</dbReference>
<reference evidence="2" key="1">
    <citation type="submission" date="2016-10" db="EMBL/GenBank/DDBJ databases">
        <authorList>
            <person name="Varghese N."/>
            <person name="Submissions S."/>
        </authorList>
    </citation>
    <scope>NUCLEOTIDE SEQUENCE [LARGE SCALE GENOMIC DNA]</scope>
    <source>
        <strain evidence="2">DSM 13327</strain>
    </source>
</reference>
<protein>
    <submittedName>
        <fullName evidence="1">Putative SAM-dependent methyltransferase</fullName>
    </submittedName>
</protein>
<dbReference type="Gene3D" id="3.40.50.150">
    <property type="entry name" value="Vaccinia Virus protein VP39"/>
    <property type="match status" value="1"/>
</dbReference>
<dbReference type="RefSeq" id="WP_090932583.1">
    <property type="nucleotide sequence ID" value="NZ_FOTS01000003.1"/>
</dbReference>
<dbReference type="InterPro" id="IPR007536">
    <property type="entry name" value="16SrRNA_methylTrfase_J"/>
</dbReference>
<dbReference type="Pfam" id="PF04445">
    <property type="entry name" value="SAM_MT"/>
    <property type="match status" value="1"/>
</dbReference>
<organism evidence="1 2">
    <name type="scientific">Pelosinus propionicus DSM 13327</name>
    <dbReference type="NCBI Taxonomy" id="1123291"/>
    <lineage>
        <taxon>Bacteria</taxon>
        <taxon>Bacillati</taxon>
        <taxon>Bacillota</taxon>
        <taxon>Negativicutes</taxon>
        <taxon>Selenomonadales</taxon>
        <taxon>Sporomusaceae</taxon>
        <taxon>Pelosinus</taxon>
    </lineage>
</organism>
<keyword evidence="2" id="KW-1185">Reference proteome</keyword>
<evidence type="ECO:0000313" key="1">
    <source>
        <dbReference type="EMBL" id="SFL39669.1"/>
    </source>
</evidence>
<dbReference type="Proteomes" id="UP000199520">
    <property type="component" value="Unassembled WGS sequence"/>
</dbReference>
<name>A0A1I4HBJ8_9FIRM</name>
<dbReference type="OrthoDB" id="1653798at2"/>
<accession>A0A1I4HBJ8</accession>
<keyword evidence="1" id="KW-0808">Transferase</keyword>
<dbReference type="EMBL" id="FOTS01000003">
    <property type="protein sequence ID" value="SFL39669.1"/>
    <property type="molecule type" value="Genomic_DNA"/>
</dbReference>
<dbReference type="GO" id="GO:0008990">
    <property type="term" value="F:rRNA (guanine-N2-)-methyltransferase activity"/>
    <property type="evidence" value="ECO:0007669"/>
    <property type="project" value="InterPro"/>
</dbReference>
<sequence>MDLLVTTIQSPPCEIEELAQEIAKKLQAPLISRDRHSITALRNNYQVENIVVITKNGPIVHTIGGEYFFHLNMAELRIENLKNGKNDHMITAMSLSAGMSVLDCTLGLATDAVVASFTVGQTGKVIGIEASPLLAVVASYGLQHFTHEKEDVNQALRRIQVKSKHCHDILINLPDNSFDVVFFDPMFRQPIYSSSNLKPLRYLADNSPIAESTFAQACRVARKRVVIKESSNNNEFDRLGISTIYGGKYSSIQYGVIKVEN</sequence>
<keyword evidence="1" id="KW-0489">Methyltransferase</keyword>
<dbReference type="PANTHER" id="PTHR36112:SF1">
    <property type="entry name" value="RIBOSOMAL RNA SMALL SUBUNIT METHYLTRANSFERASE J"/>
    <property type="match status" value="1"/>
</dbReference>
<dbReference type="AlphaFoldDB" id="A0A1I4HBJ8"/>
<dbReference type="STRING" id="1123291.SAMN04490355_1003120"/>